<name>A0A2I0VU60_9ASPA</name>
<organism evidence="2 3">
    <name type="scientific">Dendrobium catenatum</name>
    <dbReference type="NCBI Taxonomy" id="906689"/>
    <lineage>
        <taxon>Eukaryota</taxon>
        <taxon>Viridiplantae</taxon>
        <taxon>Streptophyta</taxon>
        <taxon>Embryophyta</taxon>
        <taxon>Tracheophyta</taxon>
        <taxon>Spermatophyta</taxon>
        <taxon>Magnoliopsida</taxon>
        <taxon>Liliopsida</taxon>
        <taxon>Asparagales</taxon>
        <taxon>Orchidaceae</taxon>
        <taxon>Epidendroideae</taxon>
        <taxon>Malaxideae</taxon>
        <taxon>Dendrobiinae</taxon>
        <taxon>Dendrobium</taxon>
    </lineage>
</organism>
<dbReference type="EMBL" id="KZ503234">
    <property type="protein sequence ID" value="PKU66956.1"/>
    <property type="molecule type" value="Genomic_DNA"/>
</dbReference>
<dbReference type="STRING" id="906689.A0A2I0VU60"/>
<dbReference type="Proteomes" id="UP000233837">
    <property type="component" value="Unassembled WGS sequence"/>
</dbReference>
<reference evidence="2 3" key="1">
    <citation type="journal article" date="2016" name="Sci. Rep.">
        <title>The Dendrobium catenatum Lindl. genome sequence provides insights into polysaccharide synthase, floral development and adaptive evolution.</title>
        <authorList>
            <person name="Zhang G.Q."/>
            <person name="Xu Q."/>
            <person name="Bian C."/>
            <person name="Tsai W.C."/>
            <person name="Yeh C.M."/>
            <person name="Liu K.W."/>
            <person name="Yoshida K."/>
            <person name="Zhang L.S."/>
            <person name="Chang S.B."/>
            <person name="Chen F."/>
            <person name="Shi Y."/>
            <person name="Su Y.Y."/>
            <person name="Zhang Y.Q."/>
            <person name="Chen L.J."/>
            <person name="Yin Y."/>
            <person name="Lin M."/>
            <person name="Huang H."/>
            <person name="Deng H."/>
            <person name="Wang Z.W."/>
            <person name="Zhu S.L."/>
            <person name="Zhao X."/>
            <person name="Deng C."/>
            <person name="Niu S.C."/>
            <person name="Huang J."/>
            <person name="Wang M."/>
            <person name="Liu G.H."/>
            <person name="Yang H.J."/>
            <person name="Xiao X.J."/>
            <person name="Hsiao Y.Y."/>
            <person name="Wu W.L."/>
            <person name="Chen Y.Y."/>
            <person name="Mitsuda N."/>
            <person name="Ohme-Takagi M."/>
            <person name="Luo Y.B."/>
            <person name="Van de Peer Y."/>
            <person name="Liu Z.J."/>
        </authorList>
    </citation>
    <scope>NUCLEOTIDE SEQUENCE [LARGE SCALE GENOMIC DNA]</scope>
    <source>
        <tissue evidence="2">The whole plant</tissue>
    </source>
</reference>
<dbReference type="InterPro" id="IPR004252">
    <property type="entry name" value="Probable_transposase_24"/>
</dbReference>
<gene>
    <name evidence="2" type="ORF">MA16_Dca017276</name>
</gene>
<accession>A0A2I0VU60</accession>
<dbReference type="Pfam" id="PF03004">
    <property type="entry name" value="Transposase_24"/>
    <property type="match status" value="1"/>
</dbReference>
<evidence type="ECO:0000313" key="3">
    <source>
        <dbReference type="Proteomes" id="UP000233837"/>
    </source>
</evidence>
<dbReference type="PANTHER" id="PTHR33018:SF34">
    <property type="entry name" value="OS02G0472350 PROTEIN"/>
    <property type="match status" value="1"/>
</dbReference>
<proteinExistence type="predicted"/>
<evidence type="ECO:0000313" key="2">
    <source>
        <dbReference type="EMBL" id="PKU66956.1"/>
    </source>
</evidence>
<sequence length="198" mass="22169">MEAVPAGVDPTQWCQIVSKWSQPHDKERAARNAENAKKQTCPHTMGRISSVRRQQETSIQDRLLLWKINRTRKDGSWSSEDARQKWAHASEMLAEEGLMPEDGNLEANEKAFKAIMGPEHPGRVRTQGFGVTPSRYFPQSTTTQGSGSGGNTAFDRVVKLEEVVRTLQSEVRQLKENNQQQHPPGSSTLGDNDQFSPN</sequence>
<keyword evidence="3" id="KW-1185">Reference proteome</keyword>
<dbReference type="AlphaFoldDB" id="A0A2I0VU60"/>
<protein>
    <submittedName>
        <fullName evidence="2">Uncharacterized protein</fullName>
    </submittedName>
</protein>
<dbReference type="PANTHER" id="PTHR33018">
    <property type="entry name" value="OS10G0338966 PROTEIN-RELATED"/>
    <property type="match status" value="1"/>
</dbReference>
<dbReference type="OrthoDB" id="851522at2759"/>
<reference evidence="2 3" key="2">
    <citation type="journal article" date="2017" name="Nature">
        <title>The Apostasia genome and the evolution of orchids.</title>
        <authorList>
            <person name="Zhang G.Q."/>
            <person name="Liu K.W."/>
            <person name="Li Z."/>
            <person name="Lohaus R."/>
            <person name="Hsiao Y.Y."/>
            <person name="Niu S.C."/>
            <person name="Wang J.Y."/>
            <person name="Lin Y.C."/>
            <person name="Xu Q."/>
            <person name="Chen L.J."/>
            <person name="Yoshida K."/>
            <person name="Fujiwara S."/>
            <person name="Wang Z.W."/>
            <person name="Zhang Y.Q."/>
            <person name="Mitsuda N."/>
            <person name="Wang M."/>
            <person name="Liu G.H."/>
            <person name="Pecoraro L."/>
            <person name="Huang H.X."/>
            <person name="Xiao X.J."/>
            <person name="Lin M."/>
            <person name="Wu X.Y."/>
            <person name="Wu W.L."/>
            <person name="Chen Y.Y."/>
            <person name="Chang S.B."/>
            <person name="Sakamoto S."/>
            <person name="Ohme-Takagi M."/>
            <person name="Yagi M."/>
            <person name="Zeng S.J."/>
            <person name="Shen C.Y."/>
            <person name="Yeh C.M."/>
            <person name="Luo Y.B."/>
            <person name="Tsai W.C."/>
            <person name="Van de Peer Y."/>
            <person name="Liu Z.J."/>
        </authorList>
    </citation>
    <scope>NUCLEOTIDE SEQUENCE [LARGE SCALE GENOMIC DNA]</scope>
    <source>
        <tissue evidence="2">The whole plant</tissue>
    </source>
</reference>
<evidence type="ECO:0000256" key="1">
    <source>
        <dbReference type="SAM" id="MobiDB-lite"/>
    </source>
</evidence>
<feature type="region of interest" description="Disordered" evidence="1">
    <location>
        <begin position="172"/>
        <end position="198"/>
    </location>
</feature>